<organism evidence="7 8">
    <name type="scientific">Candidatus Caccoplasma intestinavium</name>
    <dbReference type="NCBI Taxonomy" id="2840716"/>
    <lineage>
        <taxon>Bacteria</taxon>
        <taxon>Pseudomonadati</taxon>
        <taxon>Bacteroidota</taxon>
        <taxon>Bacteroidia</taxon>
        <taxon>Bacteroidales</taxon>
        <taxon>Bacteroidaceae</taxon>
        <taxon>Bacteroidaceae incertae sedis</taxon>
        <taxon>Candidatus Caccoplasma</taxon>
    </lineage>
</organism>
<dbReference type="InterPro" id="IPR002828">
    <property type="entry name" value="SurE-like_Pase/nucleotidase"/>
</dbReference>
<comment type="cofactor">
    <cofactor evidence="5">
        <name>a divalent metal cation</name>
        <dbReference type="ChEBI" id="CHEBI:60240"/>
    </cofactor>
    <text evidence="5">Binds 1 divalent metal cation per subunit.</text>
</comment>
<evidence type="ECO:0000256" key="1">
    <source>
        <dbReference type="ARBA" id="ARBA00000815"/>
    </source>
</evidence>
<reference evidence="7" key="1">
    <citation type="submission" date="2020-10" db="EMBL/GenBank/DDBJ databases">
        <authorList>
            <person name="Gilroy R."/>
        </authorList>
    </citation>
    <scope>NUCLEOTIDE SEQUENCE</scope>
    <source>
        <strain evidence="7">21143</strain>
    </source>
</reference>
<keyword evidence="4 5" id="KW-0378">Hydrolase</keyword>
<comment type="function">
    <text evidence="5">Nucleotidase that shows phosphatase activity on nucleoside 5'-monophosphates.</text>
</comment>
<evidence type="ECO:0000256" key="3">
    <source>
        <dbReference type="ARBA" id="ARBA00022723"/>
    </source>
</evidence>
<evidence type="ECO:0000313" key="8">
    <source>
        <dbReference type="Proteomes" id="UP000886722"/>
    </source>
</evidence>
<dbReference type="EC" id="3.1.3.5" evidence="5"/>
<dbReference type="NCBIfam" id="TIGR00087">
    <property type="entry name" value="surE"/>
    <property type="match status" value="1"/>
</dbReference>
<dbReference type="GO" id="GO:0005737">
    <property type="term" value="C:cytoplasm"/>
    <property type="evidence" value="ECO:0007669"/>
    <property type="project" value="UniProtKB-SubCell"/>
</dbReference>
<comment type="similarity">
    <text evidence="2 5">Belongs to the SurE nucleotidase family.</text>
</comment>
<comment type="caution">
    <text evidence="7">The sequence shown here is derived from an EMBL/GenBank/DDBJ whole genome shotgun (WGS) entry which is preliminary data.</text>
</comment>
<feature type="binding site" evidence="5">
    <location>
        <position position="19"/>
    </location>
    <ligand>
        <name>a divalent metal cation</name>
        <dbReference type="ChEBI" id="CHEBI:60240"/>
    </ligand>
</feature>
<evidence type="ECO:0000256" key="2">
    <source>
        <dbReference type="ARBA" id="ARBA00011062"/>
    </source>
</evidence>
<dbReference type="NCBIfam" id="NF001492">
    <property type="entry name" value="PRK00346.2-2"/>
    <property type="match status" value="1"/>
</dbReference>
<comment type="subcellular location">
    <subcellularLocation>
        <location evidence="5">Cytoplasm</location>
    </subcellularLocation>
</comment>
<keyword evidence="5" id="KW-0547">Nucleotide-binding</keyword>
<dbReference type="InterPro" id="IPR030048">
    <property type="entry name" value="SurE"/>
</dbReference>
<keyword evidence="5" id="KW-0963">Cytoplasm</keyword>
<dbReference type="AlphaFoldDB" id="A0A9D1GEE0"/>
<feature type="binding site" evidence="5">
    <location>
        <position position="20"/>
    </location>
    <ligand>
        <name>a divalent metal cation</name>
        <dbReference type="ChEBI" id="CHEBI:60240"/>
    </ligand>
</feature>
<dbReference type="GO" id="GO:0046872">
    <property type="term" value="F:metal ion binding"/>
    <property type="evidence" value="ECO:0007669"/>
    <property type="project" value="UniProtKB-UniRule"/>
</dbReference>
<dbReference type="GO" id="GO:0000166">
    <property type="term" value="F:nucleotide binding"/>
    <property type="evidence" value="ECO:0007669"/>
    <property type="project" value="UniProtKB-KW"/>
</dbReference>
<dbReference type="GO" id="GO:0008253">
    <property type="term" value="F:5'-nucleotidase activity"/>
    <property type="evidence" value="ECO:0007669"/>
    <property type="project" value="UniProtKB-UniRule"/>
</dbReference>
<sequence length="260" mass="28220">MSLSDYNSSRKPRILITNDDGIGAKGLRSLVDYVSDLGDIRVVAPDSARSGQSGAITSGVPLFLEKIDSFSGAEFYACNGTPVDCVKLALHAFSEFRPDLILSGINHGSNAGVSILYSGTMGAVLEGCVVNIPSVGFSLLSHDADADFSPCRDYVRRIVTRVLSSGLPDGVCLNVNFPVQPIRGLRVCRQARGYWSEEYELRVGEKGREGYFLTGHFVNTEPEATDTDEYFLANRYVSVVPCLCDQTAYGKIAEISSFFD</sequence>
<feature type="binding site" evidence="5">
    <location>
        <position position="50"/>
    </location>
    <ligand>
        <name>a divalent metal cation</name>
        <dbReference type="ChEBI" id="CHEBI:60240"/>
    </ligand>
</feature>
<evidence type="ECO:0000256" key="4">
    <source>
        <dbReference type="ARBA" id="ARBA00022801"/>
    </source>
</evidence>
<dbReference type="EMBL" id="DVKT01000006">
    <property type="protein sequence ID" value="HIT38644.1"/>
    <property type="molecule type" value="Genomic_DNA"/>
</dbReference>
<proteinExistence type="inferred from homology"/>
<keyword evidence="3 5" id="KW-0479">Metal-binding</keyword>
<feature type="domain" description="Survival protein SurE-like phosphatase/nucleotidase" evidence="6">
    <location>
        <begin position="14"/>
        <end position="196"/>
    </location>
</feature>
<evidence type="ECO:0000256" key="5">
    <source>
        <dbReference type="HAMAP-Rule" id="MF_00060"/>
    </source>
</evidence>
<reference evidence="7" key="2">
    <citation type="journal article" date="2021" name="PeerJ">
        <title>Extensive microbial diversity within the chicken gut microbiome revealed by metagenomics and culture.</title>
        <authorList>
            <person name="Gilroy R."/>
            <person name="Ravi A."/>
            <person name="Getino M."/>
            <person name="Pursley I."/>
            <person name="Horton D.L."/>
            <person name="Alikhan N.F."/>
            <person name="Baker D."/>
            <person name="Gharbi K."/>
            <person name="Hall N."/>
            <person name="Watson M."/>
            <person name="Adriaenssens E.M."/>
            <person name="Foster-Nyarko E."/>
            <person name="Jarju S."/>
            <person name="Secka A."/>
            <person name="Antonio M."/>
            <person name="Oren A."/>
            <person name="Chaudhuri R.R."/>
            <person name="La Ragione R."/>
            <person name="Hildebrand F."/>
            <person name="Pallen M.J."/>
        </authorList>
    </citation>
    <scope>NUCLEOTIDE SEQUENCE</scope>
    <source>
        <strain evidence="7">21143</strain>
    </source>
</reference>
<feature type="binding site" evidence="5">
    <location>
        <position position="106"/>
    </location>
    <ligand>
        <name>a divalent metal cation</name>
        <dbReference type="ChEBI" id="CHEBI:60240"/>
    </ligand>
</feature>
<dbReference type="PANTHER" id="PTHR30457:SF0">
    <property type="entry name" value="PHOSPHATASE, PUTATIVE (AFU_ORTHOLOGUE AFUA_4G01070)-RELATED"/>
    <property type="match status" value="1"/>
</dbReference>
<dbReference type="InterPro" id="IPR036523">
    <property type="entry name" value="SurE-like_sf"/>
</dbReference>
<dbReference type="SUPFAM" id="SSF64167">
    <property type="entry name" value="SurE-like"/>
    <property type="match status" value="1"/>
</dbReference>
<dbReference type="Pfam" id="PF01975">
    <property type="entry name" value="SurE"/>
    <property type="match status" value="1"/>
</dbReference>
<gene>
    <name evidence="5 7" type="primary">surE</name>
    <name evidence="7" type="ORF">IAD06_01205</name>
</gene>
<evidence type="ECO:0000259" key="6">
    <source>
        <dbReference type="Pfam" id="PF01975"/>
    </source>
</evidence>
<dbReference type="Gene3D" id="3.40.1210.10">
    <property type="entry name" value="Survival protein SurE-like phosphatase/nucleotidase"/>
    <property type="match status" value="1"/>
</dbReference>
<protein>
    <recommendedName>
        <fullName evidence="5">5'-nucleotidase SurE</fullName>
        <ecNumber evidence="5">3.1.3.5</ecNumber>
    </recommendedName>
    <alternativeName>
        <fullName evidence="5">Nucleoside 5'-monophosphate phosphohydrolase</fullName>
    </alternativeName>
</protein>
<dbReference type="HAMAP" id="MF_00060">
    <property type="entry name" value="SurE"/>
    <property type="match status" value="1"/>
</dbReference>
<comment type="catalytic activity">
    <reaction evidence="1 5">
        <text>a ribonucleoside 5'-phosphate + H2O = a ribonucleoside + phosphate</text>
        <dbReference type="Rhea" id="RHEA:12484"/>
        <dbReference type="ChEBI" id="CHEBI:15377"/>
        <dbReference type="ChEBI" id="CHEBI:18254"/>
        <dbReference type="ChEBI" id="CHEBI:43474"/>
        <dbReference type="ChEBI" id="CHEBI:58043"/>
        <dbReference type="EC" id="3.1.3.5"/>
    </reaction>
</comment>
<name>A0A9D1GEE0_9BACT</name>
<accession>A0A9D1GEE0</accession>
<evidence type="ECO:0000313" key="7">
    <source>
        <dbReference type="EMBL" id="HIT38644.1"/>
    </source>
</evidence>
<dbReference type="Proteomes" id="UP000886722">
    <property type="component" value="Unassembled WGS sequence"/>
</dbReference>
<dbReference type="PANTHER" id="PTHR30457">
    <property type="entry name" value="5'-NUCLEOTIDASE SURE"/>
    <property type="match status" value="1"/>
</dbReference>